<feature type="domain" description="EGF-like" evidence="2">
    <location>
        <begin position="64"/>
        <end position="103"/>
    </location>
</feature>
<dbReference type="PROSITE" id="PS50026">
    <property type="entry name" value="EGF_3"/>
    <property type="match status" value="1"/>
</dbReference>
<comment type="caution">
    <text evidence="1">Lacks conserved residue(s) required for the propagation of feature annotation.</text>
</comment>
<evidence type="ECO:0000259" key="2">
    <source>
        <dbReference type="PROSITE" id="PS50026"/>
    </source>
</evidence>
<protein>
    <recommendedName>
        <fullName evidence="2">EGF-like domain-containing protein</fullName>
    </recommendedName>
</protein>
<organism evidence="3 4">
    <name type="scientific">Meloidogyne enterolobii</name>
    <name type="common">Root-knot nematode worm</name>
    <name type="synonym">Meloidogyne mayaguensis</name>
    <dbReference type="NCBI Taxonomy" id="390850"/>
    <lineage>
        <taxon>Eukaryota</taxon>
        <taxon>Metazoa</taxon>
        <taxon>Ecdysozoa</taxon>
        <taxon>Nematoda</taxon>
        <taxon>Chromadorea</taxon>
        <taxon>Rhabditida</taxon>
        <taxon>Tylenchina</taxon>
        <taxon>Tylenchomorpha</taxon>
        <taxon>Tylenchoidea</taxon>
        <taxon>Meloidogynidae</taxon>
        <taxon>Meloidogyninae</taxon>
        <taxon>Meloidogyne</taxon>
    </lineage>
</organism>
<dbReference type="Gene3D" id="2.10.25.10">
    <property type="entry name" value="Laminin"/>
    <property type="match status" value="1"/>
</dbReference>
<proteinExistence type="predicted"/>
<evidence type="ECO:0000313" key="3">
    <source>
        <dbReference type="EMBL" id="CAD2132630.1"/>
    </source>
</evidence>
<dbReference type="OrthoDB" id="430340at2759"/>
<feature type="disulfide bond" evidence="1">
    <location>
        <begin position="74"/>
        <end position="91"/>
    </location>
</feature>
<sequence length="140" mass="16344">MLDECDRRDIEEHKNYLAEIENPNKILLNFSQEAFIQTLKNRLGWKPKYFETRRDAQLQGLEKALRKRGMKTYCGPHGFCRPYIEEDGMSCKCDYGYKGPRCELVDPCEPNPCKEDETCIEFPVADDSIEESELTYVCNS</sequence>
<keyword evidence="1" id="KW-1015">Disulfide bond</keyword>
<dbReference type="PROSITE" id="PS00022">
    <property type="entry name" value="EGF_1"/>
    <property type="match status" value="1"/>
</dbReference>
<accession>A0A6V7TVG2</accession>
<feature type="disulfide bond" evidence="1">
    <location>
        <begin position="93"/>
        <end position="102"/>
    </location>
</feature>
<keyword evidence="1" id="KW-0245">EGF-like domain</keyword>
<dbReference type="PROSITE" id="PS01186">
    <property type="entry name" value="EGF_2"/>
    <property type="match status" value="1"/>
</dbReference>
<dbReference type="Proteomes" id="UP000580250">
    <property type="component" value="Unassembled WGS sequence"/>
</dbReference>
<dbReference type="EMBL" id="CAJEWN010000012">
    <property type="protein sequence ID" value="CAD2132630.1"/>
    <property type="molecule type" value="Genomic_DNA"/>
</dbReference>
<comment type="caution">
    <text evidence="3">The sequence shown here is derived from an EMBL/GenBank/DDBJ whole genome shotgun (WGS) entry which is preliminary data.</text>
</comment>
<gene>
    <name evidence="3" type="ORF">MENT_LOCUS3734</name>
</gene>
<dbReference type="SUPFAM" id="SSF57196">
    <property type="entry name" value="EGF/Laminin"/>
    <property type="match status" value="1"/>
</dbReference>
<reference evidence="3 4" key="1">
    <citation type="submission" date="2020-08" db="EMBL/GenBank/DDBJ databases">
        <authorList>
            <person name="Koutsovoulos G."/>
            <person name="Danchin GJ E."/>
        </authorList>
    </citation>
    <scope>NUCLEOTIDE SEQUENCE [LARGE SCALE GENOMIC DNA]</scope>
</reference>
<dbReference type="AlphaFoldDB" id="A0A6V7TVG2"/>
<name>A0A6V7TVG2_MELEN</name>
<evidence type="ECO:0000313" key="4">
    <source>
        <dbReference type="Proteomes" id="UP000580250"/>
    </source>
</evidence>
<evidence type="ECO:0000256" key="1">
    <source>
        <dbReference type="PROSITE-ProRule" id="PRU00076"/>
    </source>
</evidence>
<dbReference type="InterPro" id="IPR000742">
    <property type="entry name" value="EGF"/>
</dbReference>